<dbReference type="Pfam" id="PF00535">
    <property type="entry name" value="Glycos_transf_2"/>
    <property type="match status" value="1"/>
</dbReference>
<proteinExistence type="predicted"/>
<dbReference type="PANTHER" id="PTHR43179:SF10">
    <property type="entry name" value="GLYCOSYL TRANSFERASE"/>
    <property type="match status" value="1"/>
</dbReference>
<keyword evidence="3" id="KW-1185">Reference proteome</keyword>
<dbReference type="PANTHER" id="PTHR43179">
    <property type="entry name" value="RHAMNOSYLTRANSFERASE WBBL"/>
    <property type="match status" value="1"/>
</dbReference>
<dbReference type="RefSeq" id="WP_307405219.1">
    <property type="nucleotide sequence ID" value="NZ_JAUSUR010000001.1"/>
</dbReference>
<gene>
    <name evidence="2" type="ORF">J2S15_000535</name>
</gene>
<dbReference type="Proteomes" id="UP001230220">
    <property type="component" value="Unassembled WGS sequence"/>
</dbReference>
<evidence type="ECO:0000259" key="1">
    <source>
        <dbReference type="Pfam" id="PF00535"/>
    </source>
</evidence>
<evidence type="ECO:0000313" key="2">
    <source>
        <dbReference type="EMBL" id="MDQ0359804.1"/>
    </source>
</evidence>
<accession>A0ABU0DYT3</accession>
<dbReference type="EMBL" id="JAUSUR010000001">
    <property type="protein sequence ID" value="MDQ0359804.1"/>
    <property type="molecule type" value="Genomic_DNA"/>
</dbReference>
<name>A0ABU0DYT3_9FIRM</name>
<dbReference type="InterPro" id="IPR001173">
    <property type="entry name" value="Glyco_trans_2-like"/>
</dbReference>
<dbReference type="Gene3D" id="3.90.550.10">
    <property type="entry name" value="Spore Coat Polysaccharide Biosynthesis Protein SpsA, Chain A"/>
    <property type="match status" value="1"/>
</dbReference>
<comment type="caution">
    <text evidence="2">The sequence shown here is derived from an EMBL/GenBank/DDBJ whole genome shotgun (WGS) entry which is preliminary data.</text>
</comment>
<evidence type="ECO:0000313" key="3">
    <source>
        <dbReference type="Proteomes" id="UP001230220"/>
    </source>
</evidence>
<dbReference type="SUPFAM" id="SSF53448">
    <property type="entry name" value="Nucleotide-diphospho-sugar transferases"/>
    <property type="match status" value="1"/>
</dbReference>
<feature type="domain" description="Glycosyltransferase 2-like" evidence="1">
    <location>
        <begin position="6"/>
        <end position="187"/>
    </location>
</feature>
<reference evidence="2 3" key="1">
    <citation type="submission" date="2023-07" db="EMBL/GenBank/DDBJ databases">
        <title>Genomic Encyclopedia of Type Strains, Phase IV (KMG-IV): sequencing the most valuable type-strain genomes for metagenomic binning, comparative biology and taxonomic classification.</title>
        <authorList>
            <person name="Goeker M."/>
        </authorList>
    </citation>
    <scope>NUCLEOTIDE SEQUENCE [LARGE SCALE GENOMIC DNA]</scope>
    <source>
        <strain evidence="2 3">DSM 16784</strain>
    </source>
</reference>
<organism evidence="2 3">
    <name type="scientific">Breznakia pachnodae</name>
    <dbReference type="NCBI Taxonomy" id="265178"/>
    <lineage>
        <taxon>Bacteria</taxon>
        <taxon>Bacillati</taxon>
        <taxon>Bacillota</taxon>
        <taxon>Erysipelotrichia</taxon>
        <taxon>Erysipelotrichales</taxon>
        <taxon>Erysipelotrichaceae</taxon>
        <taxon>Breznakia</taxon>
    </lineage>
</organism>
<sequence length="286" mass="33313">MKTVFLIINYNDALTSEKLIENIKDYPSIDLITVLDNKSSDNSFSYLYDKYHSEHIHVIQSEANKGYAYAINYGCNYATTLLGDCNLIVSNSDIEIDNNSVIDELIKTKKQYNSAITAPVIREHTGFSKGMKTPTPVQDAILNMIYIHRFFTKKYLEYNDEFYKDKEVVKVDTVLGCFFLIDTKALKDVGYFDEHTFLYYEEHIIGKKLKAKNYKVIVDLGIEVFHNHSVSIDKSLNRLGKLKQLKKSQYYFQTQYNHANVLERFLLNFTRGFSYMIFKIVYSIKS</sequence>
<dbReference type="InterPro" id="IPR029044">
    <property type="entry name" value="Nucleotide-diphossugar_trans"/>
</dbReference>
<protein>
    <submittedName>
        <fullName evidence="2">GT2 family glycosyltransferase</fullName>
    </submittedName>
</protein>